<proteinExistence type="predicted"/>
<comment type="caution">
    <text evidence="2">The sequence shown here is derived from an EMBL/GenBank/DDBJ whole genome shotgun (WGS) entry which is preliminary data.</text>
</comment>
<sequence>MPSTASTFACTTITGLRSSWDTSSMSRRSAVKARSKRSSIPSIVSARVRSSSRGPVAPIRRDRSVAPISWAVRVMASTGRSARPETHQPTATLSRNITASATAE</sequence>
<feature type="region of interest" description="Disordered" evidence="1">
    <location>
        <begin position="77"/>
        <end position="104"/>
    </location>
</feature>
<keyword evidence="3" id="KW-1185">Reference proteome</keyword>
<name>A0ABP8WS76_9MICO</name>
<dbReference type="Proteomes" id="UP001500843">
    <property type="component" value="Unassembled WGS sequence"/>
</dbReference>
<evidence type="ECO:0000313" key="2">
    <source>
        <dbReference type="EMBL" id="GAA4693696.1"/>
    </source>
</evidence>
<gene>
    <name evidence="2" type="ORF">GCM10023198_11590</name>
</gene>
<protein>
    <submittedName>
        <fullName evidence="2">Uncharacterized protein</fullName>
    </submittedName>
</protein>
<evidence type="ECO:0000256" key="1">
    <source>
        <dbReference type="SAM" id="MobiDB-lite"/>
    </source>
</evidence>
<organism evidence="2 3">
    <name type="scientific">Promicromonospora umidemergens</name>
    <dbReference type="NCBI Taxonomy" id="629679"/>
    <lineage>
        <taxon>Bacteria</taxon>
        <taxon>Bacillati</taxon>
        <taxon>Actinomycetota</taxon>
        <taxon>Actinomycetes</taxon>
        <taxon>Micrococcales</taxon>
        <taxon>Promicromonosporaceae</taxon>
        <taxon>Promicromonospora</taxon>
    </lineage>
</organism>
<feature type="region of interest" description="Disordered" evidence="1">
    <location>
        <begin position="21"/>
        <end position="46"/>
    </location>
</feature>
<accession>A0ABP8WS76</accession>
<evidence type="ECO:0000313" key="3">
    <source>
        <dbReference type="Proteomes" id="UP001500843"/>
    </source>
</evidence>
<dbReference type="EMBL" id="BAABHM010000006">
    <property type="protein sequence ID" value="GAA4693696.1"/>
    <property type="molecule type" value="Genomic_DNA"/>
</dbReference>
<reference evidence="3" key="1">
    <citation type="journal article" date="2019" name="Int. J. Syst. Evol. Microbiol.">
        <title>The Global Catalogue of Microorganisms (GCM) 10K type strain sequencing project: providing services to taxonomists for standard genome sequencing and annotation.</title>
        <authorList>
            <consortium name="The Broad Institute Genomics Platform"/>
            <consortium name="The Broad Institute Genome Sequencing Center for Infectious Disease"/>
            <person name="Wu L."/>
            <person name="Ma J."/>
        </authorList>
    </citation>
    <scope>NUCLEOTIDE SEQUENCE [LARGE SCALE GENOMIC DNA]</scope>
    <source>
        <strain evidence="3">JCM 17975</strain>
    </source>
</reference>
<feature type="compositionally biased region" description="Polar residues" evidence="1">
    <location>
        <begin position="87"/>
        <end position="104"/>
    </location>
</feature>